<gene>
    <name evidence="1" type="ORF">BVRB_7g168130</name>
</gene>
<accession>A0A0J8BWN8</accession>
<keyword evidence="2" id="KW-1185">Reference proteome</keyword>
<name>A0A0J8BWN8_BETVV</name>
<sequence>MNQKFSMILIVLSLLSPPPPFPPLESSLPSTHVFVPNHQNTTRIILNPLK</sequence>
<proteinExistence type="predicted"/>
<evidence type="ECO:0000313" key="1">
    <source>
        <dbReference type="EMBL" id="KMT05567.1"/>
    </source>
</evidence>
<organism evidence="1 2">
    <name type="scientific">Beta vulgaris subsp. vulgaris</name>
    <name type="common">Beet</name>
    <dbReference type="NCBI Taxonomy" id="3555"/>
    <lineage>
        <taxon>Eukaryota</taxon>
        <taxon>Viridiplantae</taxon>
        <taxon>Streptophyta</taxon>
        <taxon>Embryophyta</taxon>
        <taxon>Tracheophyta</taxon>
        <taxon>Spermatophyta</taxon>
        <taxon>Magnoliopsida</taxon>
        <taxon>eudicotyledons</taxon>
        <taxon>Gunneridae</taxon>
        <taxon>Pentapetalae</taxon>
        <taxon>Caryophyllales</taxon>
        <taxon>Chenopodiaceae</taxon>
        <taxon>Betoideae</taxon>
        <taxon>Beta</taxon>
    </lineage>
</organism>
<reference evidence="1 2" key="1">
    <citation type="journal article" date="2014" name="Nature">
        <title>The genome of the recently domesticated crop plant sugar beet (Beta vulgaris).</title>
        <authorList>
            <person name="Dohm J.C."/>
            <person name="Minoche A.E."/>
            <person name="Holtgrawe D."/>
            <person name="Capella-Gutierrez S."/>
            <person name="Zakrzewski F."/>
            <person name="Tafer H."/>
            <person name="Rupp O."/>
            <person name="Sorensen T.R."/>
            <person name="Stracke R."/>
            <person name="Reinhardt R."/>
            <person name="Goesmann A."/>
            <person name="Kraft T."/>
            <person name="Schulz B."/>
            <person name="Stadler P.F."/>
            <person name="Schmidt T."/>
            <person name="Gabaldon T."/>
            <person name="Lehrach H."/>
            <person name="Weisshaar B."/>
            <person name="Himmelbauer H."/>
        </authorList>
    </citation>
    <scope>NUCLEOTIDE SEQUENCE [LARGE SCALE GENOMIC DNA]</scope>
    <source>
        <tissue evidence="1">Taproot</tissue>
    </source>
</reference>
<dbReference type="Proteomes" id="UP000035740">
    <property type="component" value="Chromosome 7"/>
</dbReference>
<dbReference type="Gramene" id="KMT05567">
    <property type="protein sequence ID" value="KMT05567"/>
    <property type="gene ID" value="BVRB_7g168130"/>
</dbReference>
<dbReference type="AlphaFoldDB" id="A0A0J8BWN8"/>
<dbReference type="EMBL" id="KQ090153">
    <property type="protein sequence ID" value="KMT05567.1"/>
    <property type="molecule type" value="Genomic_DNA"/>
</dbReference>
<protein>
    <submittedName>
        <fullName evidence="1">Uncharacterized protein</fullName>
    </submittedName>
</protein>
<evidence type="ECO:0000313" key="2">
    <source>
        <dbReference type="Proteomes" id="UP000035740"/>
    </source>
</evidence>